<protein>
    <submittedName>
        <fullName evidence="9">Fis family transcriptional regulator</fullName>
    </submittedName>
</protein>
<dbReference type="InterPro" id="IPR001789">
    <property type="entry name" value="Sig_transdc_resp-reg_receiver"/>
</dbReference>
<dbReference type="PANTHER" id="PTHR32071">
    <property type="entry name" value="TRANSCRIPTIONAL REGULATORY PROTEIN"/>
    <property type="match status" value="1"/>
</dbReference>
<dbReference type="InterPro" id="IPR003593">
    <property type="entry name" value="AAA+_ATPase"/>
</dbReference>
<keyword evidence="5" id="KW-0805">Transcription regulation</keyword>
<evidence type="ECO:0000259" key="7">
    <source>
        <dbReference type="SMART" id="SM00382"/>
    </source>
</evidence>
<keyword evidence="3" id="KW-0067">ATP-binding</keyword>
<dbReference type="Pfam" id="PF25601">
    <property type="entry name" value="AAA_lid_14"/>
    <property type="match status" value="1"/>
</dbReference>
<dbReference type="SMART" id="SM00448">
    <property type="entry name" value="REC"/>
    <property type="match status" value="1"/>
</dbReference>
<keyword evidence="1" id="KW-0597">Phosphoprotein</keyword>
<accession>A0A8D5FW94</accession>
<dbReference type="SMART" id="SM00382">
    <property type="entry name" value="AAA"/>
    <property type="match status" value="1"/>
</dbReference>
<evidence type="ECO:0000256" key="1">
    <source>
        <dbReference type="ARBA" id="ARBA00022553"/>
    </source>
</evidence>
<dbReference type="KEGG" id="dbk:DGMP_31940"/>
<reference evidence="9" key="1">
    <citation type="submission" date="2020-09" db="EMBL/GenBank/DDBJ databases">
        <title>Desulfogranum mesoprofundum gen. nov., sp. nov., a novel mesophilic, sulfate-reducing chemolithoautotroph isolated from a deep-sea hydrothermal vent chimney in the Suiyo Seamount.</title>
        <authorList>
            <person name="Hashimoto Y."/>
            <person name="Nakagawa S."/>
        </authorList>
    </citation>
    <scope>NUCLEOTIDE SEQUENCE</scope>
    <source>
        <strain evidence="9">KT2</strain>
    </source>
</reference>
<dbReference type="GO" id="GO:0006355">
    <property type="term" value="P:regulation of DNA-templated transcription"/>
    <property type="evidence" value="ECO:0007669"/>
    <property type="project" value="InterPro"/>
</dbReference>
<dbReference type="EMBL" id="AP024086">
    <property type="protein sequence ID" value="BCL62501.1"/>
    <property type="molecule type" value="Genomic_DNA"/>
</dbReference>
<evidence type="ECO:0000256" key="3">
    <source>
        <dbReference type="ARBA" id="ARBA00022840"/>
    </source>
</evidence>
<dbReference type="GO" id="GO:0005524">
    <property type="term" value="F:ATP binding"/>
    <property type="evidence" value="ECO:0007669"/>
    <property type="project" value="UniProtKB-KW"/>
</dbReference>
<evidence type="ECO:0000313" key="10">
    <source>
        <dbReference type="Proteomes" id="UP000826725"/>
    </source>
</evidence>
<keyword evidence="6" id="KW-0804">Transcription</keyword>
<evidence type="ECO:0000313" key="9">
    <source>
        <dbReference type="EMBL" id="BCL62501.1"/>
    </source>
</evidence>
<dbReference type="CDD" id="cd00009">
    <property type="entry name" value="AAA"/>
    <property type="match status" value="1"/>
</dbReference>
<dbReference type="InterPro" id="IPR058031">
    <property type="entry name" value="AAA_lid_NorR"/>
</dbReference>
<dbReference type="GO" id="GO:0043565">
    <property type="term" value="F:sequence-specific DNA binding"/>
    <property type="evidence" value="ECO:0007669"/>
    <property type="project" value="InterPro"/>
</dbReference>
<organism evidence="9 10">
    <name type="scientific">Desulfomarina profundi</name>
    <dbReference type="NCBI Taxonomy" id="2772557"/>
    <lineage>
        <taxon>Bacteria</taxon>
        <taxon>Pseudomonadati</taxon>
        <taxon>Thermodesulfobacteriota</taxon>
        <taxon>Desulfobulbia</taxon>
        <taxon>Desulfobulbales</taxon>
        <taxon>Desulfobulbaceae</taxon>
        <taxon>Desulfomarina</taxon>
    </lineage>
</organism>
<dbReference type="InterPro" id="IPR002197">
    <property type="entry name" value="HTH_Fis"/>
</dbReference>
<dbReference type="Proteomes" id="UP000826725">
    <property type="component" value="Chromosome"/>
</dbReference>
<dbReference type="RefSeq" id="WP_228854852.1">
    <property type="nucleotide sequence ID" value="NZ_AP024086.1"/>
</dbReference>
<evidence type="ECO:0000259" key="8">
    <source>
        <dbReference type="SMART" id="SM00448"/>
    </source>
</evidence>
<dbReference type="Pfam" id="PF00158">
    <property type="entry name" value="Sigma54_activat"/>
    <property type="match status" value="1"/>
</dbReference>
<dbReference type="InterPro" id="IPR002078">
    <property type="entry name" value="Sigma_54_int"/>
</dbReference>
<sequence length="473" mass="53745">MKEGKQLKRRVLIVDDEEDFLVLLEKVISRKCRCEVSLATSGYQALEKTDIWQPDVVLTDIKMPDLDGLELLKKISDADSTISTVVMTGYGTIEMAVQALKDGAYDFHQKPFDNEKIIGSIHRALERTHLLRENRRLQQQLAKPLLKTGFIGQSKPIVHTVELLSRLATTCATVLIRGESGTGKEVAARAIHNMSKRADREMITVNCPALPEHILESELFGYVKGAFTGAETDKDGLFLEADGSTLLLDEIGDIPVSVQTKLLRVLQEKEIQPLGQTRTIKVDVRVLASTNQNLEEKMASGEFREDLFYRLNVMPVILPTLSEIAEDIPLLAHHFLKEFSREYEREELEFSPEALQFLMRKTWKGNVRQLRNTINRATLLCREKHITPEDLMASARFDRYTQPEPVADCAFLSGDYKEAKEKTIRRFTTAYLTQALKNTEGNVSAAARQSGIDRQAFQRLMRKYKIVSEDFRK</sequence>
<evidence type="ECO:0000256" key="5">
    <source>
        <dbReference type="ARBA" id="ARBA00023015"/>
    </source>
</evidence>
<feature type="domain" description="AAA+ ATPase" evidence="7">
    <location>
        <begin position="170"/>
        <end position="313"/>
    </location>
</feature>
<keyword evidence="4" id="KW-0902">Two-component regulatory system</keyword>
<feature type="domain" description="Response regulatory" evidence="8">
    <location>
        <begin position="9"/>
        <end position="121"/>
    </location>
</feature>
<proteinExistence type="predicted"/>
<evidence type="ECO:0000256" key="4">
    <source>
        <dbReference type="ARBA" id="ARBA00023012"/>
    </source>
</evidence>
<name>A0A8D5FW94_9BACT</name>
<evidence type="ECO:0000256" key="6">
    <source>
        <dbReference type="ARBA" id="ARBA00023163"/>
    </source>
</evidence>
<keyword evidence="2" id="KW-0547">Nucleotide-binding</keyword>
<dbReference type="FunFam" id="3.40.50.300:FF:000006">
    <property type="entry name" value="DNA-binding transcriptional regulator NtrC"/>
    <property type="match status" value="1"/>
</dbReference>
<gene>
    <name evidence="9" type="ORF">DGMP_31940</name>
</gene>
<dbReference type="FunFam" id="3.40.50.2300:FF:000018">
    <property type="entry name" value="DNA-binding transcriptional regulator NtrC"/>
    <property type="match status" value="1"/>
</dbReference>
<dbReference type="GO" id="GO:0000160">
    <property type="term" value="P:phosphorelay signal transduction system"/>
    <property type="evidence" value="ECO:0007669"/>
    <property type="project" value="UniProtKB-KW"/>
</dbReference>
<dbReference type="Pfam" id="PF00072">
    <property type="entry name" value="Response_reg"/>
    <property type="match status" value="1"/>
</dbReference>
<dbReference type="Pfam" id="PF02954">
    <property type="entry name" value="HTH_8"/>
    <property type="match status" value="1"/>
</dbReference>
<dbReference type="AlphaFoldDB" id="A0A8D5FW94"/>
<keyword evidence="10" id="KW-1185">Reference proteome</keyword>
<evidence type="ECO:0000256" key="2">
    <source>
        <dbReference type="ARBA" id="ARBA00022741"/>
    </source>
</evidence>